<keyword evidence="3" id="KW-1185">Reference proteome</keyword>
<gene>
    <name evidence="2" type="ORF">F5X68DRAFT_24404</name>
</gene>
<proteinExistence type="predicted"/>
<protein>
    <submittedName>
        <fullName evidence="2">Uncharacterized protein</fullName>
    </submittedName>
</protein>
<reference evidence="2" key="1">
    <citation type="journal article" date="2021" name="Nat. Commun.">
        <title>Genetic determinants of endophytism in the Arabidopsis root mycobiome.</title>
        <authorList>
            <person name="Mesny F."/>
            <person name="Miyauchi S."/>
            <person name="Thiergart T."/>
            <person name="Pickel B."/>
            <person name="Atanasova L."/>
            <person name="Karlsson M."/>
            <person name="Huettel B."/>
            <person name="Barry K.W."/>
            <person name="Haridas S."/>
            <person name="Chen C."/>
            <person name="Bauer D."/>
            <person name="Andreopoulos W."/>
            <person name="Pangilinan J."/>
            <person name="LaButti K."/>
            <person name="Riley R."/>
            <person name="Lipzen A."/>
            <person name="Clum A."/>
            <person name="Drula E."/>
            <person name="Henrissat B."/>
            <person name="Kohler A."/>
            <person name="Grigoriev I.V."/>
            <person name="Martin F.M."/>
            <person name="Hacquard S."/>
        </authorList>
    </citation>
    <scope>NUCLEOTIDE SEQUENCE</scope>
    <source>
        <strain evidence="2">MPI-SDFR-AT-0117</strain>
    </source>
</reference>
<evidence type="ECO:0000313" key="2">
    <source>
        <dbReference type="EMBL" id="KAH6682199.1"/>
    </source>
</evidence>
<accession>A0A9P8V8R5</accession>
<feature type="region of interest" description="Disordered" evidence="1">
    <location>
        <begin position="138"/>
        <end position="160"/>
    </location>
</feature>
<dbReference type="Proteomes" id="UP000770015">
    <property type="component" value="Unassembled WGS sequence"/>
</dbReference>
<sequence length="222" mass="24740">MDITMDHPLLQAYFNQPLLKNLGWGLNQTRRDELTAAMKSALFMHTSTKRLLKNKFRNEVSPFTETLAKNMVLAEAYARHLVIAIKQFDDEKKAEAKASGQPARFDESGRGHKIPLLSEVTTLFGKSTDIIEQEVTRKDAEKGKAANKNTAADKTGGEAPDDRAAFCQMCCEHNKDLDRLAKEIQEKNQQAEADDEAEASGSRDKAQQPSQASMATEPENKE</sequence>
<organism evidence="2 3">
    <name type="scientific">Plectosphaerella plurivora</name>
    <dbReference type="NCBI Taxonomy" id="936078"/>
    <lineage>
        <taxon>Eukaryota</taxon>
        <taxon>Fungi</taxon>
        <taxon>Dikarya</taxon>
        <taxon>Ascomycota</taxon>
        <taxon>Pezizomycotina</taxon>
        <taxon>Sordariomycetes</taxon>
        <taxon>Hypocreomycetidae</taxon>
        <taxon>Glomerellales</taxon>
        <taxon>Plectosphaerellaceae</taxon>
        <taxon>Plectosphaerella</taxon>
    </lineage>
</organism>
<evidence type="ECO:0000313" key="3">
    <source>
        <dbReference type="Proteomes" id="UP000770015"/>
    </source>
</evidence>
<name>A0A9P8V8R5_9PEZI</name>
<evidence type="ECO:0000256" key="1">
    <source>
        <dbReference type="SAM" id="MobiDB-lite"/>
    </source>
</evidence>
<feature type="region of interest" description="Disordered" evidence="1">
    <location>
        <begin position="181"/>
        <end position="222"/>
    </location>
</feature>
<dbReference type="AlphaFoldDB" id="A0A9P8V8R5"/>
<dbReference type="EMBL" id="JAGSXJ010000018">
    <property type="protein sequence ID" value="KAH6682199.1"/>
    <property type="molecule type" value="Genomic_DNA"/>
</dbReference>
<comment type="caution">
    <text evidence="2">The sequence shown here is derived from an EMBL/GenBank/DDBJ whole genome shotgun (WGS) entry which is preliminary data.</text>
</comment>